<dbReference type="InterPro" id="IPR000298">
    <property type="entry name" value="Cyt_c_oxidase-like_su3"/>
</dbReference>
<reference evidence="11" key="1">
    <citation type="journal article" date="2020" name="Int. J. Biol. Macromol.">
        <title>Evolution of tRNA gene rearrangement in the mitochondrial genome of ichneumonoid wasps (Hymenoptera: Ichneumonoidea).</title>
        <authorList>
            <person name="Feng Z."/>
            <person name="Wu Y."/>
            <person name="Yang C."/>
            <person name="Gu X."/>
            <person name="Wilson J.J."/>
            <person name="Li H."/>
            <person name="Cai W."/>
            <person name="Yang H."/>
            <person name="Song F."/>
        </authorList>
    </citation>
    <scope>NUCLEOTIDE SEQUENCE</scope>
</reference>
<dbReference type="GO" id="GO:0004129">
    <property type="term" value="F:cytochrome-c oxidase activity"/>
    <property type="evidence" value="ECO:0007669"/>
    <property type="project" value="InterPro"/>
</dbReference>
<dbReference type="InterPro" id="IPR033945">
    <property type="entry name" value="Cyt_c_oxase_su3_dom"/>
</dbReference>
<dbReference type="Pfam" id="PF00510">
    <property type="entry name" value="COX3"/>
    <property type="match status" value="1"/>
</dbReference>
<evidence type="ECO:0000256" key="1">
    <source>
        <dbReference type="ARBA" id="ARBA00004141"/>
    </source>
</evidence>
<evidence type="ECO:0000256" key="4">
    <source>
        <dbReference type="ARBA" id="ARBA00022692"/>
    </source>
</evidence>
<gene>
    <name evidence="11" type="primary">cox3</name>
</gene>
<feature type="transmembrane region" description="Helical" evidence="9">
    <location>
        <begin position="39"/>
        <end position="59"/>
    </location>
</feature>
<keyword evidence="5" id="KW-1278">Translocase</keyword>
<dbReference type="PROSITE" id="PS50253">
    <property type="entry name" value="COX3"/>
    <property type="match status" value="1"/>
</dbReference>
<dbReference type="AlphaFoldDB" id="A0A7S8CU59"/>
<keyword evidence="6 9" id="KW-1133">Transmembrane helix</keyword>
<evidence type="ECO:0000256" key="7">
    <source>
        <dbReference type="ARBA" id="ARBA00023136"/>
    </source>
</evidence>
<evidence type="ECO:0000256" key="6">
    <source>
        <dbReference type="ARBA" id="ARBA00022989"/>
    </source>
</evidence>
<organism evidence="11">
    <name type="scientific">Aphidius gifuensis</name>
    <name type="common">Parasitoid wasp</name>
    <dbReference type="NCBI Taxonomy" id="684658"/>
    <lineage>
        <taxon>Eukaryota</taxon>
        <taxon>Metazoa</taxon>
        <taxon>Ecdysozoa</taxon>
        <taxon>Arthropoda</taxon>
        <taxon>Hexapoda</taxon>
        <taxon>Insecta</taxon>
        <taxon>Pterygota</taxon>
        <taxon>Neoptera</taxon>
        <taxon>Endopterygota</taxon>
        <taxon>Hymenoptera</taxon>
        <taxon>Apocrita</taxon>
        <taxon>Ichneumonoidea</taxon>
        <taxon>Braconidae</taxon>
        <taxon>Aphidiinae</taxon>
        <taxon>Aphidius</taxon>
    </lineage>
</organism>
<dbReference type="InterPro" id="IPR013833">
    <property type="entry name" value="Cyt_c_oxidase_su3_a-hlx"/>
</dbReference>
<dbReference type="PANTHER" id="PTHR11403:SF7">
    <property type="entry name" value="CYTOCHROME C OXIDASE SUBUNIT 3"/>
    <property type="match status" value="1"/>
</dbReference>
<dbReference type="InterPro" id="IPR024791">
    <property type="entry name" value="Cyt_c/ubiquinol_Oxase_su3"/>
</dbReference>
<dbReference type="Gene3D" id="1.10.287.70">
    <property type="match status" value="1"/>
</dbReference>
<dbReference type="GO" id="GO:0006123">
    <property type="term" value="P:mitochondrial electron transport, cytochrome c to oxygen"/>
    <property type="evidence" value="ECO:0007669"/>
    <property type="project" value="TreeGrafter"/>
</dbReference>
<feature type="transmembrane region" description="Helical" evidence="9">
    <location>
        <begin position="12"/>
        <end position="33"/>
    </location>
</feature>
<evidence type="ECO:0000256" key="3">
    <source>
        <dbReference type="ARBA" id="ARBA00015944"/>
    </source>
</evidence>
<proteinExistence type="inferred from homology"/>
<feature type="domain" description="Heme-copper oxidase subunit III family profile" evidence="10">
    <location>
        <begin position="5"/>
        <end position="262"/>
    </location>
</feature>
<dbReference type="EMBL" id="MT264907">
    <property type="protein sequence ID" value="QPC56175.1"/>
    <property type="molecule type" value="Genomic_DNA"/>
</dbReference>
<evidence type="ECO:0000259" key="10">
    <source>
        <dbReference type="PROSITE" id="PS50253"/>
    </source>
</evidence>
<dbReference type="Gene3D" id="1.20.120.80">
    <property type="entry name" value="Cytochrome c oxidase, subunit III, four-helix bundle"/>
    <property type="match status" value="1"/>
</dbReference>
<name>A0A7S8CU59_APHGI</name>
<comment type="function">
    <text evidence="8">Component of the cytochrome c oxidase, the last enzyme in the mitochondrial electron transport chain which drives oxidative phosphorylation. The respiratory chain contains 3 multisubunit complexes succinate dehydrogenase (complex II, CII), ubiquinol-cytochrome c oxidoreductase (cytochrome b-c1 complex, complex III, CIII) and cytochrome c oxidase (complex IV, CIV), that cooperate to transfer electrons derived from NADH and succinate to molecular oxygen, creating an electrochemical gradient over the inner membrane that drives transmembrane transport and the ATP synthase. Cytochrome c oxidase is the component of the respiratory chain that catalyzes the reduction of oxygen to water. Electrons originating from reduced cytochrome c in the intermembrane space (IMS) are transferred via the dinuclear copper A center (CU(A)) of subunit 2 and heme A of subunit 1 to the active site in subunit 1, a binuclear center (BNC) formed by heme A3 and copper B (CU(B)). The BNC reduces molecular oxygen to 2 water molecules using 4 electrons from cytochrome c in the IMS and 4 protons from the mitochondrial matrix.</text>
</comment>
<geneLocation type="mitochondrion" evidence="11"/>
<evidence type="ECO:0000256" key="8">
    <source>
        <dbReference type="RuleBase" id="RU003375"/>
    </source>
</evidence>
<evidence type="ECO:0000313" key="11">
    <source>
        <dbReference type="EMBL" id="QPC56175.1"/>
    </source>
</evidence>
<dbReference type="RefSeq" id="YP_010042636.1">
    <property type="nucleotide sequence ID" value="NC_054223.1"/>
</dbReference>
<feature type="transmembrane region" description="Helical" evidence="9">
    <location>
        <begin position="197"/>
        <end position="221"/>
    </location>
</feature>
<dbReference type="GO" id="GO:0016020">
    <property type="term" value="C:membrane"/>
    <property type="evidence" value="ECO:0007669"/>
    <property type="project" value="UniProtKB-SubCell"/>
</dbReference>
<comment type="similarity">
    <text evidence="2 8">Belongs to the cytochrome c oxidase subunit 3 family.</text>
</comment>
<evidence type="ECO:0000256" key="2">
    <source>
        <dbReference type="ARBA" id="ARBA00010581"/>
    </source>
</evidence>
<dbReference type="InterPro" id="IPR035973">
    <property type="entry name" value="Cyt_c_oxidase_su3-like_sf"/>
</dbReference>
<evidence type="ECO:0000256" key="5">
    <source>
        <dbReference type="ARBA" id="ARBA00022967"/>
    </source>
</evidence>
<keyword evidence="8 11" id="KW-0496">Mitochondrion</keyword>
<evidence type="ECO:0000256" key="9">
    <source>
        <dbReference type="SAM" id="Phobius"/>
    </source>
</evidence>
<accession>A0A7S8CU59</accession>
<dbReference type="PANTHER" id="PTHR11403">
    <property type="entry name" value="CYTOCHROME C OXIDASE SUBUNIT III"/>
    <property type="match status" value="1"/>
</dbReference>
<feature type="transmembrane region" description="Helical" evidence="9">
    <location>
        <begin position="125"/>
        <end position="145"/>
    </location>
</feature>
<dbReference type="GO" id="GO:0005739">
    <property type="term" value="C:mitochondrion"/>
    <property type="evidence" value="ECO:0007669"/>
    <property type="project" value="TreeGrafter"/>
</dbReference>
<keyword evidence="7 9" id="KW-0472">Membrane</keyword>
<sequence>MMMKFNHPYHLVSLSPWPLMNSFCLMIFMFSSLKFMHDFNILLFLMSLILMIMITYQWWRDVIREGTFQGVHTLYVTKMLRLGMILFILSELMFFLSFFWCYFHMNLSPSVEIGSVWPPNSILVFNPFNIPLLNTIILLSSGVSITLCHHSIMNKKLFMSNLSILITLILGMIFTFFQYLEYQESYFSMSDSVYGSIFFMATGFHGIHVIVGTLFILVSYWRLLFNHYSMFHHLGFEASSWYWHFVDVVWLFLYIFIYWLSF</sequence>
<dbReference type="CDD" id="cd01665">
    <property type="entry name" value="Cyt_c_Oxidase_III"/>
    <property type="match status" value="1"/>
</dbReference>
<protein>
    <recommendedName>
        <fullName evidence="3 8">Cytochrome c oxidase subunit 3</fullName>
    </recommendedName>
</protein>
<dbReference type="SUPFAM" id="SSF81452">
    <property type="entry name" value="Cytochrome c oxidase subunit III-like"/>
    <property type="match status" value="1"/>
</dbReference>
<feature type="transmembrane region" description="Helical" evidence="9">
    <location>
        <begin position="157"/>
        <end position="177"/>
    </location>
</feature>
<feature type="transmembrane region" description="Helical" evidence="9">
    <location>
        <begin position="80"/>
        <end position="105"/>
    </location>
</feature>
<keyword evidence="4 8" id="KW-0812">Transmembrane</keyword>
<dbReference type="OrthoDB" id="7692377at2759"/>
<feature type="transmembrane region" description="Helical" evidence="9">
    <location>
        <begin position="241"/>
        <end position="260"/>
    </location>
</feature>
<dbReference type="GeneID" id="63649824"/>
<comment type="subcellular location">
    <subcellularLocation>
        <location evidence="1">Membrane</location>
        <topology evidence="1">Multi-pass membrane protein</topology>
    </subcellularLocation>
</comment>